<dbReference type="InterPro" id="IPR040521">
    <property type="entry name" value="KDZ"/>
</dbReference>
<evidence type="ECO:0000256" key="1">
    <source>
        <dbReference type="SAM" id="Coils"/>
    </source>
</evidence>
<dbReference type="AlphaFoldDB" id="A0A409W9C6"/>
<organism evidence="3 4">
    <name type="scientific">Gymnopilus dilepis</name>
    <dbReference type="NCBI Taxonomy" id="231916"/>
    <lineage>
        <taxon>Eukaryota</taxon>
        <taxon>Fungi</taxon>
        <taxon>Dikarya</taxon>
        <taxon>Basidiomycota</taxon>
        <taxon>Agaricomycotina</taxon>
        <taxon>Agaricomycetes</taxon>
        <taxon>Agaricomycetidae</taxon>
        <taxon>Agaricales</taxon>
        <taxon>Agaricineae</taxon>
        <taxon>Hymenogastraceae</taxon>
        <taxon>Gymnopilus</taxon>
    </lineage>
</organism>
<proteinExistence type="predicted"/>
<sequence>MSAFSKELPMLHKALFNKEHHAGIGALCECGSKEAVYRCRSCTQNYLRCRPCILKDHHLSSWHHLEEWLGTHFGRTSLSSLGYRHRLGHYGKRCPNRSEMSPARKMVIVHTNGFHEVFVEFCACNKSLNQPYQLIDADLFPATLERPETAFTLEILDAFQKISFRSKITLYDYHRSLQEMTSSILSEEVPNRYHEFSQVFRVWNHITQIRRSGQCHNFDELFPYRRQGSITVRCPACPEVHVNVDKKTIEEASEDDTHKYTLFLSIDGNFKLRRKNKRGDPNDVSLNDGRGYFVPSLPYANYLEHTQNEREDDSVCGHLRALKFRNVLRYKNSDVSGVIIVQCARHGFYMPEGMADLKRGEAFRNTDYVLACALSDALDQRWIMVTYDIWCSYHKKLPSRFQQWFASMLPIIGKIRGAVPKMHIKNHEVNCQYCWALNYLKYSGETAGELIEACHSEQNGAAASTKEQNPGHRHDSLDGIVNYWNWTKFRTMGGSFPPNLMLLAIADLLQALLLYRSFIRCLDSLRTREKQFLDFTARLEPALVKKWEVMDDRPKMINAEVQSVHKPTFEKGPPNLAKTFERLLKEECARKKAGVDGMGMTESIRKALDLEELQSDIKELRRTCSNSESGMEKLVAERDRLQDELDKWRTQQLAIFPKLGDEYYLKVLGSVCEMDPEDEPLLLPSSFSELHRRYLGLELGGNIEKDLRKGRAHDRLDNVRTAIQTYNHHVAIKAKEVRSQRHITRSQGILNGLREDIRKPARRYNRILSGLWDLGHPKDDPILRVLRDTDLWAKNTALPAKLGDSRIQDPWIWHVGCPSGASSAERAGFQQEIINSRQVDRVKYFRDRSLRDRAREERAILEEEFERTIRSYNTLQSAWRGQATKDSSPGSKAYAYKQASMLERLTQNCINQRAKAAQKAQDFDKWWVALVALFEPVISI</sequence>
<dbReference type="InterPro" id="IPR041457">
    <property type="entry name" value="CxC2_KDZ-assoc"/>
</dbReference>
<evidence type="ECO:0000313" key="3">
    <source>
        <dbReference type="EMBL" id="PPQ75117.1"/>
    </source>
</evidence>
<reference evidence="3 4" key="1">
    <citation type="journal article" date="2018" name="Evol. Lett.">
        <title>Horizontal gene cluster transfer increased hallucinogenic mushroom diversity.</title>
        <authorList>
            <person name="Reynolds H.T."/>
            <person name="Vijayakumar V."/>
            <person name="Gluck-Thaler E."/>
            <person name="Korotkin H.B."/>
            <person name="Matheny P.B."/>
            <person name="Slot J.C."/>
        </authorList>
    </citation>
    <scope>NUCLEOTIDE SEQUENCE [LARGE SCALE GENOMIC DNA]</scope>
    <source>
        <strain evidence="3 4">SRW20</strain>
    </source>
</reference>
<dbReference type="EMBL" id="NHYE01005287">
    <property type="protein sequence ID" value="PPQ75117.1"/>
    <property type="molecule type" value="Genomic_DNA"/>
</dbReference>
<dbReference type="CDD" id="cd19757">
    <property type="entry name" value="Bbox1"/>
    <property type="match status" value="1"/>
</dbReference>
<dbReference type="InParanoid" id="A0A409W9C6"/>
<protein>
    <recommendedName>
        <fullName evidence="2">CxC2-like cysteine cluster KDZ transposase-associated domain-containing protein</fullName>
    </recommendedName>
</protein>
<feature type="coiled-coil region" evidence="1">
    <location>
        <begin position="610"/>
        <end position="651"/>
    </location>
</feature>
<feature type="domain" description="CxC2-like cysteine cluster KDZ transposase-associated" evidence="2">
    <location>
        <begin position="78"/>
        <end position="182"/>
    </location>
</feature>
<keyword evidence="1" id="KW-0175">Coiled coil</keyword>
<accession>A0A409W9C6</accession>
<gene>
    <name evidence="3" type="ORF">CVT26_008295</name>
</gene>
<comment type="caution">
    <text evidence="3">The sequence shown here is derived from an EMBL/GenBank/DDBJ whole genome shotgun (WGS) entry which is preliminary data.</text>
</comment>
<dbReference type="Pfam" id="PF18803">
    <property type="entry name" value="CxC2"/>
    <property type="match status" value="1"/>
</dbReference>
<evidence type="ECO:0000313" key="4">
    <source>
        <dbReference type="Proteomes" id="UP000284706"/>
    </source>
</evidence>
<evidence type="ECO:0000259" key="2">
    <source>
        <dbReference type="Pfam" id="PF18803"/>
    </source>
</evidence>
<dbReference type="OrthoDB" id="3257768at2759"/>
<name>A0A409W9C6_9AGAR</name>
<dbReference type="Pfam" id="PF18758">
    <property type="entry name" value="KDZ"/>
    <property type="match status" value="1"/>
</dbReference>
<keyword evidence="4" id="KW-1185">Reference proteome</keyword>
<dbReference type="STRING" id="231916.A0A409W9C6"/>
<dbReference type="Proteomes" id="UP000284706">
    <property type="component" value="Unassembled WGS sequence"/>
</dbReference>